<dbReference type="GeneID" id="72185306"/>
<dbReference type="Gene3D" id="3.40.50.300">
    <property type="entry name" value="P-loop containing nucleotide triphosphate hydrolases"/>
    <property type="match status" value="1"/>
</dbReference>
<evidence type="ECO:0000313" key="9">
    <source>
        <dbReference type="Proteomes" id="UP000830729"/>
    </source>
</evidence>
<dbReference type="Proteomes" id="UP000830729">
    <property type="component" value="Chromosome"/>
</dbReference>
<feature type="binding site" evidence="5">
    <location>
        <position position="211"/>
    </location>
    <ligand>
        <name>ATP</name>
        <dbReference type="ChEBI" id="CHEBI:30616"/>
    </ligand>
</feature>
<protein>
    <recommendedName>
        <fullName evidence="5">ORC1-type DNA replication protein</fullName>
    </recommendedName>
</protein>
<dbReference type="CDD" id="cd08768">
    <property type="entry name" value="Cdc6_C"/>
    <property type="match status" value="1"/>
</dbReference>
<evidence type="ECO:0000256" key="5">
    <source>
        <dbReference type="HAMAP-Rule" id="MF_01407"/>
    </source>
</evidence>
<dbReference type="InterPro" id="IPR027417">
    <property type="entry name" value="P-loop_NTPase"/>
</dbReference>
<keyword evidence="2 5" id="KW-0235">DNA replication</keyword>
<feature type="domain" description="Cdc6 C-terminal" evidence="7">
    <location>
        <begin position="306"/>
        <end position="390"/>
    </location>
</feature>
<evidence type="ECO:0000259" key="7">
    <source>
        <dbReference type="SMART" id="SM01074"/>
    </source>
</evidence>
<evidence type="ECO:0000256" key="2">
    <source>
        <dbReference type="ARBA" id="ARBA00022705"/>
    </source>
</evidence>
<proteinExistence type="inferred from homology"/>
<reference evidence="8 9" key="1">
    <citation type="submission" date="2022-04" db="EMBL/GenBank/DDBJ databases">
        <title>Diverse halophilic archaea isolated from saline environments.</title>
        <authorList>
            <person name="Cui H.-L."/>
        </authorList>
    </citation>
    <scope>NUCLEOTIDE SEQUENCE [LARGE SCALE GENOMIC DNA]</scope>
    <source>
        <strain evidence="8 9">XZYJT49</strain>
    </source>
</reference>
<dbReference type="Gene3D" id="1.10.10.10">
    <property type="entry name" value="Winged helix-like DNA-binding domain superfamily/Winged helix DNA-binding domain"/>
    <property type="match status" value="1"/>
</dbReference>
<evidence type="ECO:0000256" key="3">
    <source>
        <dbReference type="ARBA" id="ARBA00022741"/>
    </source>
</evidence>
<keyword evidence="3 5" id="KW-0547">Nucleotide-binding</keyword>
<evidence type="ECO:0000256" key="1">
    <source>
        <dbReference type="ARBA" id="ARBA00006184"/>
    </source>
</evidence>
<evidence type="ECO:0000313" key="8">
    <source>
        <dbReference type="EMBL" id="UPV76150.1"/>
    </source>
</evidence>
<sequence>MGGLFSDVTDTIFLDKEVLEEEYQPDEILEREEEIDEYKAAFKDVLFGRNPSNVMLYGKAGVGKTAVTRYVLEELQTETDQREAADDLYVHRHNCNGDTMFSAVRTLVNGLLPSGSASFPKKGLSTADALEEFYSQLDRLGGTHLVVLDEIDHLQDANELLYELPRARANDYIAEARIGVIGISNNYTFRQRLSAKVQDALKEEEISFSTYDANELRAILHDRAEKALSDDSYSDSAIAKAAAVAGRDTGSARQAIDLLRKGAEIAEQNDEPMVEDDHIGLAREAVKRGRLQDKIEDQSLHARLVLEAVARLDHVGETPARSKEIMKMYRRVAAKRAEEPLTTLKSIQNHLSDLYMLGFLLRREENEGRKGGSYHEYDLDMDPDVVFEVCDELDEEEAV</sequence>
<dbReference type="NCBIfam" id="TIGR02928">
    <property type="entry name" value="orc1/cdc6 family replication initiation protein"/>
    <property type="match status" value="1"/>
</dbReference>
<dbReference type="Pfam" id="PF09079">
    <property type="entry name" value="WHD_Cdc6"/>
    <property type="match status" value="1"/>
</dbReference>
<dbReference type="PANTHER" id="PTHR10763:SF22">
    <property type="entry name" value="ORC1-TYPE DNA REPLICATION PROTEIN"/>
    <property type="match status" value="1"/>
</dbReference>
<organism evidence="8 9">
    <name type="scientific">Halorussus limi</name>
    <dbReference type="NCBI Taxonomy" id="2938695"/>
    <lineage>
        <taxon>Archaea</taxon>
        <taxon>Methanobacteriati</taxon>
        <taxon>Methanobacteriota</taxon>
        <taxon>Stenosarchaea group</taxon>
        <taxon>Halobacteria</taxon>
        <taxon>Halobacteriales</taxon>
        <taxon>Haladaptataceae</taxon>
        <taxon>Halorussus</taxon>
    </lineage>
</organism>
<dbReference type="GO" id="GO:0006260">
    <property type="term" value="P:DNA replication"/>
    <property type="evidence" value="ECO:0007669"/>
    <property type="project" value="UniProtKB-UniRule"/>
</dbReference>
<dbReference type="InterPro" id="IPR003593">
    <property type="entry name" value="AAA+_ATPase"/>
</dbReference>
<dbReference type="InterPro" id="IPR036390">
    <property type="entry name" value="WH_DNA-bd_sf"/>
</dbReference>
<dbReference type="GO" id="GO:0005524">
    <property type="term" value="F:ATP binding"/>
    <property type="evidence" value="ECO:0007669"/>
    <property type="project" value="UniProtKB-UniRule"/>
</dbReference>
<dbReference type="InterPro" id="IPR015163">
    <property type="entry name" value="Cdc6_C"/>
</dbReference>
<feature type="binding site" evidence="5">
    <location>
        <position position="223"/>
    </location>
    <ligand>
        <name>ATP</name>
        <dbReference type="ChEBI" id="CHEBI:30616"/>
    </ligand>
</feature>
<dbReference type="Gene3D" id="1.10.8.60">
    <property type="match status" value="1"/>
</dbReference>
<dbReference type="HAMAP" id="MF_01407">
    <property type="entry name" value="ORC1_type_DNA_replic_protein"/>
    <property type="match status" value="1"/>
</dbReference>
<dbReference type="InterPro" id="IPR055237">
    <property type="entry name" value="Cdc6_lid"/>
</dbReference>
<dbReference type="SMART" id="SM01074">
    <property type="entry name" value="Cdc6_C"/>
    <property type="match status" value="1"/>
</dbReference>
<dbReference type="Pfam" id="PF22703">
    <property type="entry name" value="Cdc6_lid"/>
    <property type="match status" value="1"/>
</dbReference>
<name>A0A8U0HYK2_9EURY</name>
<dbReference type="InterPro" id="IPR036388">
    <property type="entry name" value="WH-like_DNA-bd_sf"/>
</dbReference>
<dbReference type="Pfam" id="PF13191">
    <property type="entry name" value="AAA_16"/>
    <property type="match status" value="1"/>
</dbReference>
<feature type="binding site" evidence="5">
    <location>
        <begin position="62"/>
        <end position="66"/>
    </location>
    <ligand>
        <name>ATP</name>
        <dbReference type="ChEBI" id="CHEBI:30616"/>
    </ligand>
</feature>
<dbReference type="EMBL" id="CP096659">
    <property type="protein sequence ID" value="UPV76150.1"/>
    <property type="molecule type" value="Genomic_DNA"/>
</dbReference>
<comment type="similarity">
    <text evidence="1 5">Belongs to the CDC6/cdc18 family.</text>
</comment>
<accession>A0A8U0HYK2</accession>
<dbReference type="InterPro" id="IPR014277">
    <property type="entry name" value="Orc1/Cdc6_arc"/>
</dbReference>
<keyword evidence="9" id="KW-1185">Reference proteome</keyword>
<dbReference type="SMART" id="SM00382">
    <property type="entry name" value="AAA"/>
    <property type="match status" value="1"/>
</dbReference>
<gene>
    <name evidence="8" type="ORF">M0R89_08865</name>
</gene>
<dbReference type="AlphaFoldDB" id="A0A8U0HYK2"/>
<evidence type="ECO:0000259" key="6">
    <source>
        <dbReference type="SMART" id="SM00382"/>
    </source>
</evidence>
<dbReference type="RefSeq" id="WP_248652186.1">
    <property type="nucleotide sequence ID" value="NZ_CP096659.1"/>
</dbReference>
<dbReference type="KEGG" id="halx:M0R89_08865"/>
<dbReference type="InterPro" id="IPR050311">
    <property type="entry name" value="ORC1/CDC6"/>
</dbReference>
<comment type="function">
    <text evidence="5">Involved in regulation of DNA replication.</text>
</comment>
<keyword evidence="4 5" id="KW-0067">ATP-binding</keyword>
<dbReference type="PANTHER" id="PTHR10763">
    <property type="entry name" value="CELL DIVISION CONTROL PROTEIN 6-RELATED"/>
    <property type="match status" value="1"/>
</dbReference>
<evidence type="ECO:0000256" key="4">
    <source>
        <dbReference type="ARBA" id="ARBA00022840"/>
    </source>
</evidence>
<dbReference type="InterPro" id="IPR041664">
    <property type="entry name" value="AAA_16"/>
</dbReference>
<dbReference type="SUPFAM" id="SSF46785">
    <property type="entry name" value="Winged helix' DNA-binding domain"/>
    <property type="match status" value="1"/>
</dbReference>
<feature type="domain" description="AAA+ ATPase" evidence="6">
    <location>
        <begin position="50"/>
        <end position="204"/>
    </location>
</feature>
<dbReference type="SUPFAM" id="SSF52540">
    <property type="entry name" value="P-loop containing nucleoside triphosphate hydrolases"/>
    <property type="match status" value="1"/>
</dbReference>